<gene>
    <name evidence="4" type="ORF">E1742_20585</name>
    <name evidence="3" type="ORF">GCM10007388_12150</name>
</gene>
<evidence type="ECO:0000313" key="6">
    <source>
        <dbReference type="Proteomes" id="UP000619512"/>
    </source>
</evidence>
<dbReference type="InterPro" id="IPR010559">
    <property type="entry name" value="Sig_transdc_His_kin_internal"/>
</dbReference>
<reference evidence="4 5" key="2">
    <citation type="submission" date="2019-03" db="EMBL/GenBank/DDBJ databases">
        <title>Draft Genome Sequences of Six Type Strains of the Genus Massilia.</title>
        <authorList>
            <person name="Miess H."/>
            <person name="Frediansyhah A."/>
            <person name="Gross H."/>
        </authorList>
    </citation>
    <scope>NUCLEOTIDE SEQUENCE [LARGE SCALE GENOMIC DNA]</scope>
    <source>
        <strain evidence="4 5">DSM 17505</strain>
    </source>
</reference>
<protein>
    <submittedName>
        <fullName evidence="4">Sensor histidine kinase</fullName>
    </submittedName>
</protein>
<dbReference type="InterPro" id="IPR003594">
    <property type="entry name" value="HATPase_dom"/>
</dbReference>
<keyword evidence="1" id="KW-0472">Membrane</keyword>
<keyword evidence="1" id="KW-0812">Transmembrane</keyword>
<organism evidence="3 6">
    <name type="scientific">Pseudoduganella plicata</name>
    <dbReference type="NCBI Taxonomy" id="321984"/>
    <lineage>
        <taxon>Bacteria</taxon>
        <taxon>Pseudomonadati</taxon>
        <taxon>Pseudomonadota</taxon>
        <taxon>Betaproteobacteria</taxon>
        <taxon>Burkholderiales</taxon>
        <taxon>Oxalobacteraceae</taxon>
        <taxon>Telluria group</taxon>
        <taxon>Pseudoduganella</taxon>
    </lineage>
</organism>
<feature type="transmembrane region" description="Helical" evidence="1">
    <location>
        <begin position="21"/>
        <end position="37"/>
    </location>
</feature>
<dbReference type="RefSeq" id="WP_134387004.1">
    <property type="nucleotide sequence ID" value="NZ_BMWW01000002.1"/>
</dbReference>
<dbReference type="InterPro" id="IPR036890">
    <property type="entry name" value="HATPase_C_sf"/>
</dbReference>
<accession>A0A4P7BJ09</accession>
<feature type="transmembrane region" description="Helical" evidence="1">
    <location>
        <begin position="73"/>
        <end position="95"/>
    </location>
</feature>
<keyword evidence="4" id="KW-0808">Transferase</keyword>
<dbReference type="AlphaFoldDB" id="A0A4P7BJ09"/>
<sequence>MPIDAIRLVSAATVPWRRLRTALVCALIVTLPLTLVWDSVWPLWSTAALLATAGTLAFSLLERWPRRLPPWVARWALQVAGVALAMPLTTLAIYLLRTPVDAPPFWTDAERRSGFFLLCFFGTLVAPWLALSALVRQKDALARTQALAFELERSELARQALDARLHLMQAQVAPHFLFNTLANVQALVDTGSPQAPALLRSLTAYLRAAVPRLHDAAGASSGTLGQELELVRAYLELMRMRMPDRLAFTLRSDAALLDMCCPALILLTLVENAVRHGIDPAEEGGRIDVSVCRRGDNCVATVRDTGVGMGTGSGTGLATLRERLALHFGGRAQLRLYAVTPHGVCAEIEFSVGA</sequence>
<dbReference type="PANTHER" id="PTHR34220:SF9">
    <property type="entry name" value="SIGNAL TRANSDUCTION HISTIDINE KINASE INTERNAL REGION DOMAIN-CONTAINING PROTEIN"/>
    <property type="match status" value="1"/>
</dbReference>
<dbReference type="Pfam" id="PF02518">
    <property type="entry name" value="HATPase_c"/>
    <property type="match status" value="1"/>
</dbReference>
<evidence type="ECO:0000259" key="2">
    <source>
        <dbReference type="SMART" id="SM00387"/>
    </source>
</evidence>
<reference evidence="3" key="1">
    <citation type="journal article" date="2014" name="Int. J. Syst. Evol. Microbiol.">
        <title>Complete genome sequence of Corynebacterium casei LMG S-19264T (=DSM 44701T), isolated from a smear-ripened cheese.</title>
        <authorList>
            <consortium name="US DOE Joint Genome Institute (JGI-PGF)"/>
            <person name="Walter F."/>
            <person name="Albersmeier A."/>
            <person name="Kalinowski J."/>
            <person name="Ruckert C."/>
        </authorList>
    </citation>
    <scope>NUCLEOTIDE SEQUENCE</scope>
    <source>
        <strain evidence="3">KCTC 12344</strain>
    </source>
</reference>
<dbReference type="SMART" id="SM00387">
    <property type="entry name" value="HATPase_c"/>
    <property type="match status" value="1"/>
</dbReference>
<dbReference type="Proteomes" id="UP000294359">
    <property type="component" value="Chromosome"/>
</dbReference>
<dbReference type="OrthoDB" id="2514702at2"/>
<evidence type="ECO:0000256" key="1">
    <source>
        <dbReference type="SAM" id="Phobius"/>
    </source>
</evidence>
<evidence type="ECO:0000313" key="4">
    <source>
        <dbReference type="EMBL" id="QBQ38303.1"/>
    </source>
</evidence>
<feature type="transmembrane region" description="Helical" evidence="1">
    <location>
        <begin position="115"/>
        <end position="135"/>
    </location>
</feature>
<feature type="transmembrane region" description="Helical" evidence="1">
    <location>
        <begin position="43"/>
        <end position="61"/>
    </location>
</feature>
<keyword evidence="5" id="KW-1185">Reference proteome</keyword>
<proteinExistence type="predicted"/>
<dbReference type="Proteomes" id="UP000619512">
    <property type="component" value="Unassembled WGS sequence"/>
</dbReference>
<dbReference type="Gene3D" id="3.30.565.10">
    <property type="entry name" value="Histidine kinase-like ATPase, C-terminal domain"/>
    <property type="match status" value="1"/>
</dbReference>
<dbReference type="SUPFAM" id="SSF55874">
    <property type="entry name" value="ATPase domain of HSP90 chaperone/DNA topoisomerase II/histidine kinase"/>
    <property type="match status" value="1"/>
</dbReference>
<dbReference type="InterPro" id="IPR050640">
    <property type="entry name" value="Bact_2-comp_sensor_kinase"/>
</dbReference>
<evidence type="ECO:0000313" key="3">
    <source>
        <dbReference type="EMBL" id="GGY81024.1"/>
    </source>
</evidence>
<keyword evidence="1" id="KW-1133">Transmembrane helix</keyword>
<name>A0A4P7BJ09_9BURK</name>
<dbReference type="Pfam" id="PF06580">
    <property type="entry name" value="His_kinase"/>
    <property type="match status" value="1"/>
</dbReference>
<dbReference type="EMBL" id="CP038026">
    <property type="protein sequence ID" value="QBQ38303.1"/>
    <property type="molecule type" value="Genomic_DNA"/>
</dbReference>
<keyword evidence="4" id="KW-0418">Kinase</keyword>
<evidence type="ECO:0000313" key="5">
    <source>
        <dbReference type="Proteomes" id="UP000294359"/>
    </source>
</evidence>
<dbReference type="GO" id="GO:0000155">
    <property type="term" value="F:phosphorelay sensor kinase activity"/>
    <property type="evidence" value="ECO:0007669"/>
    <property type="project" value="InterPro"/>
</dbReference>
<dbReference type="PANTHER" id="PTHR34220">
    <property type="entry name" value="SENSOR HISTIDINE KINASE YPDA"/>
    <property type="match status" value="1"/>
</dbReference>
<dbReference type="GO" id="GO:0016020">
    <property type="term" value="C:membrane"/>
    <property type="evidence" value="ECO:0007669"/>
    <property type="project" value="InterPro"/>
</dbReference>
<dbReference type="EMBL" id="BMWW01000002">
    <property type="protein sequence ID" value="GGY81024.1"/>
    <property type="molecule type" value="Genomic_DNA"/>
</dbReference>
<reference evidence="3" key="3">
    <citation type="submission" date="2022-12" db="EMBL/GenBank/DDBJ databases">
        <authorList>
            <person name="Sun Q."/>
            <person name="Kim S."/>
        </authorList>
    </citation>
    <scope>NUCLEOTIDE SEQUENCE</scope>
    <source>
        <strain evidence="3">KCTC 12344</strain>
    </source>
</reference>
<feature type="domain" description="Histidine kinase/HSP90-like ATPase" evidence="2">
    <location>
        <begin position="261"/>
        <end position="354"/>
    </location>
</feature>